<accession>A0A8X6GNE8</accession>
<proteinExistence type="predicted"/>
<dbReference type="AlphaFoldDB" id="A0A8X6GNE8"/>
<keyword evidence="3" id="KW-1185">Reference proteome</keyword>
<organism evidence="2 3">
    <name type="scientific">Trichonephila clavata</name>
    <name type="common">Joro spider</name>
    <name type="synonym">Nephila clavata</name>
    <dbReference type="NCBI Taxonomy" id="2740835"/>
    <lineage>
        <taxon>Eukaryota</taxon>
        <taxon>Metazoa</taxon>
        <taxon>Ecdysozoa</taxon>
        <taxon>Arthropoda</taxon>
        <taxon>Chelicerata</taxon>
        <taxon>Arachnida</taxon>
        <taxon>Araneae</taxon>
        <taxon>Araneomorphae</taxon>
        <taxon>Entelegynae</taxon>
        <taxon>Araneoidea</taxon>
        <taxon>Nephilidae</taxon>
        <taxon>Trichonephila</taxon>
    </lineage>
</organism>
<name>A0A8X6GNE8_TRICU</name>
<reference evidence="2" key="1">
    <citation type="submission" date="2020-07" db="EMBL/GenBank/DDBJ databases">
        <title>Multicomponent nature underlies the extraordinary mechanical properties of spider dragline silk.</title>
        <authorList>
            <person name="Kono N."/>
            <person name="Nakamura H."/>
            <person name="Mori M."/>
            <person name="Yoshida Y."/>
            <person name="Ohtoshi R."/>
            <person name="Malay A.D."/>
            <person name="Moran D.A.P."/>
            <person name="Tomita M."/>
            <person name="Numata K."/>
            <person name="Arakawa K."/>
        </authorList>
    </citation>
    <scope>NUCLEOTIDE SEQUENCE</scope>
</reference>
<feature type="compositionally biased region" description="Low complexity" evidence="1">
    <location>
        <begin position="40"/>
        <end position="50"/>
    </location>
</feature>
<feature type="compositionally biased region" description="Basic residues" evidence="1">
    <location>
        <begin position="51"/>
        <end position="68"/>
    </location>
</feature>
<feature type="region of interest" description="Disordered" evidence="1">
    <location>
        <begin position="1"/>
        <end position="79"/>
    </location>
</feature>
<evidence type="ECO:0000313" key="2">
    <source>
        <dbReference type="EMBL" id="GFR05570.1"/>
    </source>
</evidence>
<evidence type="ECO:0000313" key="3">
    <source>
        <dbReference type="Proteomes" id="UP000887116"/>
    </source>
</evidence>
<protein>
    <submittedName>
        <fullName evidence="2">Uncharacterized protein</fullName>
    </submittedName>
</protein>
<gene>
    <name evidence="2" type="ORF">TNCT_291811</name>
</gene>
<sequence>MNPKTKVDSVSPQSSNKADKVSSSKTKRVKESYAKRLPFSTPQKSSSNQSKKAKKKLKPLSHWLKLKNYKKETDDSEAE</sequence>
<comment type="caution">
    <text evidence="2">The sequence shown here is derived from an EMBL/GenBank/DDBJ whole genome shotgun (WGS) entry which is preliminary data.</text>
</comment>
<dbReference type="EMBL" id="BMAO01015978">
    <property type="protein sequence ID" value="GFR05570.1"/>
    <property type="molecule type" value="Genomic_DNA"/>
</dbReference>
<dbReference type="Proteomes" id="UP000887116">
    <property type="component" value="Unassembled WGS sequence"/>
</dbReference>
<evidence type="ECO:0000256" key="1">
    <source>
        <dbReference type="SAM" id="MobiDB-lite"/>
    </source>
</evidence>